<sequence>MEELHNLLAKLNENDSKIIKQVCAILYRYLEKQGRV</sequence>
<proteinExistence type="predicted"/>
<organism evidence="1">
    <name type="scientific">Siphoviridae sp. ctWDo30</name>
    <dbReference type="NCBI Taxonomy" id="2826360"/>
    <lineage>
        <taxon>Viruses</taxon>
        <taxon>Duplodnaviria</taxon>
        <taxon>Heunggongvirae</taxon>
        <taxon>Uroviricota</taxon>
        <taxon>Caudoviricetes</taxon>
    </lineage>
</organism>
<reference evidence="1" key="1">
    <citation type="journal article" date="2021" name="Proc. Natl. Acad. Sci. U.S.A.">
        <title>A Catalog of Tens of Thousands of Viruses from Human Metagenomes Reveals Hidden Associations with Chronic Diseases.</title>
        <authorList>
            <person name="Tisza M.J."/>
            <person name="Buck C.B."/>
        </authorList>
    </citation>
    <scope>NUCLEOTIDE SEQUENCE</scope>
    <source>
        <strain evidence="1">CtWDo30</strain>
    </source>
</reference>
<evidence type="ECO:0000313" key="1">
    <source>
        <dbReference type="EMBL" id="DAD89719.1"/>
    </source>
</evidence>
<dbReference type="EMBL" id="BK015068">
    <property type="protein sequence ID" value="DAD89719.1"/>
    <property type="molecule type" value="Genomic_DNA"/>
</dbReference>
<accession>A0A8S5N5X8</accession>
<protein>
    <submittedName>
        <fullName evidence="1">Uncharacterized protein</fullName>
    </submittedName>
</protein>
<name>A0A8S5N5X8_9CAUD</name>